<protein>
    <recommendedName>
        <fullName evidence="14">Nuclear fusion protein KAR5</fullName>
    </recommendedName>
</protein>
<dbReference type="InterPro" id="IPR007292">
    <property type="entry name" value="Nuclear_fusion_Kar5"/>
</dbReference>
<evidence type="ECO:0000256" key="1">
    <source>
        <dbReference type="ARBA" id="ARBA00003389"/>
    </source>
</evidence>
<evidence type="ECO:0000256" key="6">
    <source>
        <dbReference type="ARBA" id="ARBA00022824"/>
    </source>
</evidence>
<evidence type="ECO:0000256" key="5">
    <source>
        <dbReference type="ARBA" id="ARBA00022729"/>
    </source>
</evidence>
<evidence type="ECO:0000256" key="8">
    <source>
        <dbReference type="ARBA" id="ARBA00023136"/>
    </source>
</evidence>
<comment type="function">
    <text evidence="1 11">Required for nuclear membrane fusion during karyogamy.</text>
</comment>
<gene>
    <name evidence="12" type="ORF">OEA41_002574</name>
</gene>
<dbReference type="GO" id="GO:0031965">
    <property type="term" value="C:nuclear membrane"/>
    <property type="evidence" value="ECO:0007669"/>
    <property type="project" value="UniProtKB-SubCell"/>
</dbReference>
<keyword evidence="3 11" id="KW-0415">Karyogamy</keyword>
<name>A0AAD9ZEJ2_9LECA</name>
<comment type="caution">
    <text evidence="12">The sequence shown here is derived from an EMBL/GenBank/DDBJ whole genome shotgun (WGS) entry which is preliminary data.</text>
</comment>
<sequence length="419" mass="45894">MQAAPSCNRLAASTLIDSCHSIDGSKHDAEASFEDARSIYAAQLALCEIVSAESAIPQPCQALAPALDSKRHKAASIKSVRKIQLSQCLQSLESRPQWWTSYSNSRQNAVVMCQAARVDIEKDELVKLHKSMVETNADANSALARATNQANAALIELQNEFALAKRDFQAQLLQDIDVSTAKAQSFLERLVKNMDTAVQTAMSKVSTTTKDIERLISLDRSFAGFESRAETFQAAQTRQAEIQTRLHNEMQIEMQVTRGLLDNITLSATGLHATIQTSSALIGQFGSLISNLGSVTSWIWPTISIFVILFVLYQVSPRYAGCALGGIATLSLLKVYGVFELLNSIPTNADFARPALQYDAQILPLLIGAAVPLILLVIAIVCRFTNILKFLRPLKLDISSDLPCLDIEKMDCKHRPSLI</sequence>
<evidence type="ECO:0000313" key="13">
    <source>
        <dbReference type="Proteomes" id="UP001276659"/>
    </source>
</evidence>
<feature type="transmembrane region" description="Helical" evidence="11">
    <location>
        <begin position="322"/>
        <end position="342"/>
    </location>
</feature>
<evidence type="ECO:0008006" key="14">
    <source>
        <dbReference type="Google" id="ProtNLM"/>
    </source>
</evidence>
<keyword evidence="8 11" id="KW-0472">Membrane</keyword>
<evidence type="ECO:0000256" key="10">
    <source>
        <dbReference type="ARBA" id="ARBA00023242"/>
    </source>
</evidence>
<dbReference type="Proteomes" id="UP001276659">
    <property type="component" value="Unassembled WGS sequence"/>
</dbReference>
<dbReference type="GO" id="GO:0000742">
    <property type="term" value="P:karyogamy involved in conjugation with cellular fusion"/>
    <property type="evidence" value="ECO:0007669"/>
    <property type="project" value="UniProtKB-UniRule"/>
</dbReference>
<evidence type="ECO:0000313" key="12">
    <source>
        <dbReference type="EMBL" id="KAK3175327.1"/>
    </source>
</evidence>
<evidence type="ECO:0000256" key="11">
    <source>
        <dbReference type="RuleBase" id="RU368082"/>
    </source>
</evidence>
<keyword evidence="10 11" id="KW-0539">Nucleus</keyword>
<dbReference type="EMBL" id="JASNWA010000006">
    <property type="protein sequence ID" value="KAK3175327.1"/>
    <property type="molecule type" value="Genomic_DNA"/>
</dbReference>
<dbReference type="Pfam" id="PF04163">
    <property type="entry name" value="Tht1"/>
    <property type="match status" value="1"/>
</dbReference>
<keyword evidence="7 11" id="KW-1133">Transmembrane helix</keyword>
<proteinExistence type="inferred from homology"/>
<dbReference type="GO" id="GO:0048288">
    <property type="term" value="P:nuclear membrane fusion involved in karyogamy"/>
    <property type="evidence" value="ECO:0007669"/>
    <property type="project" value="UniProtKB-UniRule"/>
</dbReference>
<accession>A0AAD9ZEJ2</accession>
<evidence type="ECO:0000256" key="3">
    <source>
        <dbReference type="ARBA" id="ARBA00022459"/>
    </source>
</evidence>
<comment type="subcellular location">
    <subcellularLocation>
        <location evidence="11">Endoplasmic reticulum membrane</location>
    </subcellularLocation>
    <subcellularLocation>
        <location evidence="11">Nucleus membrane</location>
    </subcellularLocation>
</comment>
<reference evidence="12" key="1">
    <citation type="submission" date="2022-11" db="EMBL/GenBank/DDBJ databases">
        <title>Chromosomal genome sequence assembly and mating type (MAT) locus characterization of the leprose asexual lichenized fungus Lepraria neglecta (Nyl.) Erichsen.</title>
        <authorList>
            <person name="Allen J.L."/>
            <person name="Pfeffer B."/>
        </authorList>
    </citation>
    <scope>NUCLEOTIDE SEQUENCE</scope>
    <source>
        <strain evidence="12">Allen 5258</strain>
    </source>
</reference>
<comment type="similarity">
    <text evidence="2 11">Belongs to the KAR5 family.</text>
</comment>
<evidence type="ECO:0000256" key="7">
    <source>
        <dbReference type="ARBA" id="ARBA00022989"/>
    </source>
</evidence>
<keyword evidence="9" id="KW-0325">Glycoprotein</keyword>
<feature type="transmembrane region" description="Helical" evidence="11">
    <location>
        <begin position="298"/>
        <end position="315"/>
    </location>
</feature>
<evidence type="ECO:0000256" key="9">
    <source>
        <dbReference type="ARBA" id="ARBA00023180"/>
    </source>
</evidence>
<organism evidence="12 13">
    <name type="scientific">Lepraria neglecta</name>
    <dbReference type="NCBI Taxonomy" id="209136"/>
    <lineage>
        <taxon>Eukaryota</taxon>
        <taxon>Fungi</taxon>
        <taxon>Dikarya</taxon>
        <taxon>Ascomycota</taxon>
        <taxon>Pezizomycotina</taxon>
        <taxon>Lecanoromycetes</taxon>
        <taxon>OSLEUM clade</taxon>
        <taxon>Lecanoromycetidae</taxon>
        <taxon>Lecanorales</taxon>
        <taxon>Lecanorineae</taxon>
        <taxon>Stereocaulaceae</taxon>
        <taxon>Lepraria</taxon>
    </lineage>
</organism>
<evidence type="ECO:0000256" key="2">
    <source>
        <dbReference type="ARBA" id="ARBA00010473"/>
    </source>
</evidence>
<keyword evidence="6 11" id="KW-0256">Endoplasmic reticulum</keyword>
<dbReference type="GO" id="GO:0005789">
    <property type="term" value="C:endoplasmic reticulum membrane"/>
    <property type="evidence" value="ECO:0007669"/>
    <property type="project" value="UniProtKB-SubCell"/>
</dbReference>
<keyword evidence="13" id="KW-1185">Reference proteome</keyword>
<dbReference type="PANTHER" id="PTHR28012">
    <property type="entry name" value="NUCLEAR FUSION PROTEIN KAR5"/>
    <property type="match status" value="1"/>
</dbReference>
<feature type="transmembrane region" description="Helical" evidence="11">
    <location>
        <begin position="362"/>
        <end position="382"/>
    </location>
</feature>
<keyword evidence="4 11" id="KW-0812">Transmembrane</keyword>
<dbReference type="AlphaFoldDB" id="A0AAD9ZEJ2"/>
<keyword evidence="5 11" id="KW-0732">Signal</keyword>
<dbReference type="PANTHER" id="PTHR28012:SF1">
    <property type="entry name" value="NUCLEAR FUSION PROTEIN KAR5"/>
    <property type="match status" value="1"/>
</dbReference>
<evidence type="ECO:0000256" key="4">
    <source>
        <dbReference type="ARBA" id="ARBA00022692"/>
    </source>
</evidence>